<name>A0A0B8ZYH6_BRELN</name>
<dbReference type="RefSeq" id="WP_039212191.1">
    <property type="nucleotide sequence ID" value="NZ_JTJZ01000022.1"/>
</dbReference>
<protein>
    <submittedName>
        <fullName evidence="1">Uncharacterized protein</fullName>
    </submittedName>
</protein>
<dbReference type="EMBL" id="JTJZ01000022">
    <property type="protein sequence ID" value="KHS51356.1"/>
    <property type="molecule type" value="Genomic_DNA"/>
</dbReference>
<accession>A0A0B8ZYH6</accession>
<dbReference type="AlphaFoldDB" id="A0A0B8ZYH6"/>
<sequence>MATKYDPEQLAAMASEFDDAAARLGIDLPGDAAELTDRILTASAHWGTTADCRAVGPFGAFLVGTAGDSDFDLIDRLISAQPPTV</sequence>
<keyword evidence="2" id="KW-1185">Reference proteome</keyword>
<evidence type="ECO:0000313" key="2">
    <source>
        <dbReference type="Proteomes" id="UP000031488"/>
    </source>
</evidence>
<reference evidence="1 2" key="1">
    <citation type="submission" date="2014-11" db="EMBL/GenBank/DDBJ databases">
        <title>Draft Genome Sequence of Brevibacterium linens AE038-8.</title>
        <authorList>
            <person name="Maizel D."/>
            <person name="Utturkar S.M."/>
            <person name="Brown S.D."/>
            <person name="Ferrero M."/>
            <person name="Rosen B.P."/>
        </authorList>
    </citation>
    <scope>NUCLEOTIDE SEQUENCE [LARGE SCALE GENOMIC DNA]</scope>
    <source>
        <strain evidence="1 2">AE038-8</strain>
    </source>
</reference>
<gene>
    <name evidence="1" type="ORF">AE0388_3428</name>
</gene>
<dbReference type="PATRIC" id="fig|1703.6.peg.3391"/>
<proteinExistence type="predicted"/>
<organism evidence="1 2">
    <name type="scientific">Brevibacterium linens</name>
    <dbReference type="NCBI Taxonomy" id="1703"/>
    <lineage>
        <taxon>Bacteria</taxon>
        <taxon>Bacillati</taxon>
        <taxon>Actinomycetota</taxon>
        <taxon>Actinomycetes</taxon>
        <taxon>Micrococcales</taxon>
        <taxon>Brevibacteriaceae</taxon>
        <taxon>Brevibacterium</taxon>
    </lineage>
</organism>
<dbReference type="Proteomes" id="UP000031488">
    <property type="component" value="Unassembled WGS sequence"/>
</dbReference>
<comment type="caution">
    <text evidence="1">The sequence shown here is derived from an EMBL/GenBank/DDBJ whole genome shotgun (WGS) entry which is preliminary data.</text>
</comment>
<evidence type="ECO:0000313" key="1">
    <source>
        <dbReference type="EMBL" id="KHS51356.1"/>
    </source>
</evidence>